<reference evidence="1" key="1">
    <citation type="journal article" date="2018" name="Genome Biol.">
        <title>SKESA: strategic k-mer extension for scrupulous assemblies.</title>
        <authorList>
            <person name="Souvorov A."/>
            <person name="Agarwala R."/>
            <person name="Lipman D.J."/>
        </authorList>
    </citation>
    <scope>NUCLEOTIDE SEQUENCE</scope>
    <source>
        <strain evidence="1">OLC2673_Aeromonas</strain>
    </source>
</reference>
<organism evidence="1 2">
    <name type="scientific">Aeromonas hydrophila</name>
    <dbReference type="NCBI Taxonomy" id="644"/>
    <lineage>
        <taxon>Bacteria</taxon>
        <taxon>Pseudomonadati</taxon>
        <taxon>Pseudomonadota</taxon>
        <taxon>Gammaproteobacteria</taxon>
        <taxon>Aeromonadales</taxon>
        <taxon>Aeromonadaceae</taxon>
        <taxon>Aeromonas</taxon>
    </lineage>
</organism>
<proteinExistence type="predicted"/>
<gene>
    <name evidence="1" type="ORF">JAJ28_003079</name>
</gene>
<dbReference type="EMBL" id="DACTUL010000026">
    <property type="protein sequence ID" value="HAT6345313.1"/>
    <property type="molecule type" value="Genomic_DNA"/>
</dbReference>
<dbReference type="Proteomes" id="UP000859505">
    <property type="component" value="Unassembled WGS sequence"/>
</dbReference>
<evidence type="ECO:0000313" key="2">
    <source>
        <dbReference type="Proteomes" id="UP000859505"/>
    </source>
</evidence>
<dbReference type="AlphaFoldDB" id="A0AAD3UCK7"/>
<name>A0AAD3UCK7_AERHY</name>
<dbReference type="Gene3D" id="4.10.410.40">
    <property type="match status" value="1"/>
</dbReference>
<accession>A0AAD3UCK7</accession>
<reference evidence="1" key="2">
    <citation type="submission" date="2020-01" db="EMBL/GenBank/DDBJ databases">
        <authorList>
            <consortium name="NCBI Pathogen Detection Project"/>
        </authorList>
    </citation>
    <scope>NUCLEOTIDE SEQUENCE</scope>
    <source>
        <strain evidence="1">OLC2673_Aeromonas</strain>
    </source>
</reference>
<evidence type="ECO:0000313" key="1">
    <source>
        <dbReference type="EMBL" id="HAT6345313.1"/>
    </source>
</evidence>
<protein>
    <submittedName>
        <fullName evidence="1">Uncharacterized protein</fullName>
    </submittedName>
</protein>
<comment type="caution">
    <text evidence="1">The sequence shown here is derived from an EMBL/GenBank/DDBJ whole genome shotgun (WGS) entry which is preliminary data.</text>
</comment>
<sequence>MAGPISDICVSNYTELTVDGVQVTSVQNISGGASQANIIDVFNYGMEYARKLVGSKSTDPFEVTCSYNPSEASYKSLAILAKSNKPVEMTITINGGADASQGSQELKFTGIVASKSVTMEFDTAVGVVYSIVVSGAITETAGV</sequence>